<evidence type="ECO:0000256" key="1">
    <source>
        <dbReference type="ARBA" id="ARBA00004651"/>
    </source>
</evidence>
<evidence type="ECO:0000256" key="11">
    <source>
        <dbReference type="SAM" id="MobiDB-lite"/>
    </source>
</evidence>
<comment type="catalytic activity">
    <reaction evidence="8">
        <text>ssDNA + n NTP = ssDNA/pppN(pN)n-1 hybrid + (n-1) diphosphate.</text>
        <dbReference type="EC" id="2.7.7.102"/>
    </reaction>
</comment>
<evidence type="ECO:0000256" key="2">
    <source>
        <dbReference type="ARBA" id="ARBA00007651"/>
    </source>
</evidence>
<name>A0A1R3H958_9ROSI</name>
<feature type="domain" description="Casparian strip membrane protein" evidence="13">
    <location>
        <begin position="702"/>
        <end position="757"/>
    </location>
</feature>
<keyword evidence="15" id="KW-1185">Reference proteome</keyword>
<evidence type="ECO:0000256" key="9">
    <source>
        <dbReference type="ARBA" id="ARBA00044768"/>
    </source>
</evidence>
<evidence type="ECO:0000256" key="10">
    <source>
        <dbReference type="ARBA" id="ARBA00047303"/>
    </source>
</evidence>
<evidence type="ECO:0000313" key="15">
    <source>
        <dbReference type="Proteomes" id="UP000187203"/>
    </source>
</evidence>
<dbReference type="GO" id="GO:0003682">
    <property type="term" value="F:chromatin binding"/>
    <property type="evidence" value="ECO:0007669"/>
    <property type="project" value="TreeGrafter"/>
</dbReference>
<keyword evidence="4 12" id="KW-0812">Transmembrane</keyword>
<organism evidence="14 15">
    <name type="scientific">Corchorus olitorius</name>
    <dbReference type="NCBI Taxonomy" id="93759"/>
    <lineage>
        <taxon>Eukaryota</taxon>
        <taxon>Viridiplantae</taxon>
        <taxon>Streptophyta</taxon>
        <taxon>Embryophyta</taxon>
        <taxon>Tracheophyta</taxon>
        <taxon>Spermatophyta</taxon>
        <taxon>Magnoliopsida</taxon>
        <taxon>eudicotyledons</taxon>
        <taxon>Gunneridae</taxon>
        <taxon>Pentapetalae</taxon>
        <taxon>rosids</taxon>
        <taxon>malvids</taxon>
        <taxon>Malvales</taxon>
        <taxon>Malvaceae</taxon>
        <taxon>Grewioideae</taxon>
        <taxon>Apeibeae</taxon>
        <taxon>Corchorus</taxon>
    </lineage>
</organism>
<proteinExistence type="inferred from homology"/>
<evidence type="ECO:0000256" key="8">
    <source>
        <dbReference type="ARBA" id="ARBA00044677"/>
    </source>
</evidence>
<dbReference type="GO" id="GO:0006264">
    <property type="term" value="P:mitochondrial DNA replication"/>
    <property type="evidence" value="ECO:0007669"/>
    <property type="project" value="TreeGrafter"/>
</dbReference>
<comment type="similarity">
    <text evidence="2">Belongs to the Casparian strip membrane proteins (CASP) family.</text>
</comment>
<dbReference type="EC" id="2.7.7.102" evidence="9"/>
<sequence length="785" mass="89738">MDDVDRLFECFKCGISPPHSAVRERKKRKCKPNQENPTRKVSASPCTPSMASSKRGNENAINAQLSTEKSVSATVKAGKFSDGKQISPIIFYGSPHGVPPKRPLSLLRLLREIRIDLSEQEKSNLRTEVWATFPRQDEAVKFAKGHANAHVFSYQDHYSGQRRYLASTYEEFWKRYKIMDLKLRHHYEFSLLASWYLRLWPSGLPCHLYFDLEFNKRDNVGRDGDEMVDLLISVILEALLEKYSINGYQDWVVELDSSTEEKFSRHLIMRIPKTAFKDNSHVGAFVAEICSRISSARERDERFEKLFVTKDSTSAELPRQLFVDTAVYTRNRCFRLALSSKAGKTSLLLPTGRFKCKGMDEKDMFMASLICNMDVDCEKLLVCKMELDCVKTLHFETEITSNFGRYCRAPQGKTRISDVPTTYLTGKSPFPALDEFIESIASTGNVSGKIRSWYWFSKYGLVVYSMSRNRYCERIGREHKSNHVMYVVDMRRAAYYQKCYDPDCTGYRSPLRPVPVDCIPDSSFFFDSREIDDNGLTSNNLEYQFANNDDELLQGNESNLENCAKDSWWLEAIKVADTIESRPERLMLNDMLSAFHLMEEVCHNAKCLRETLTWDLGTVAIYPNKNAVLWLHEMIWESKVYTDHVKLIAHQPVVELNTEDRIKDQHVVSPVPSAPPAPTAKPVPDVVEVSASRRREREDMLKRGILMLRLLAFLFSLLASIFMATNRHGDEKDFDNYEEYRYLLAIACVSTVYSGGQGGGIPNGISSVCGSATEHEGRATISQSP</sequence>
<keyword evidence="5 12" id="KW-1133">Transmembrane helix</keyword>
<dbReference type="InterPro" id="IPR006702">
    <property type="entry name" value="CASP_dom"/>
</dbReference>
<keyword evidence="6 12" id="KW-0472">Membrane</keyword>
<dbReference type="EMBL" id="AWUE01020703">
    <property type="protein sequence ID" value="OMO66865.1"/>
    <property type="molecule type" value="Genomic_DNA"/>
</dbReference>
<evidence type="ECO:0000256" key="7">
    <source>
        <dbReference type="ARBA" id="ARBA00026139"/>
    </source>
</evidence>
<reference evidence="15" key="1">
    <citation type="submission" date="2013-09" db="EMBL/GenBank/DDBJ databases">
        <title>Corchorus olitorius genome sequencing.</title>
        <authorList>
            <person name="Alam M."/>
            <person name="Haque M.S."/>
            <person name="Islam M.S."/>
            <person name="Emdad E.M."/>
            <person name="Islam M.M."/>
            <person name="Ahmed B."/>
            <person name="Halim A."/>
            <person name="Hossen Q.M.M."/>
            <person name="Hossain M.Z."/>
            <person name="Ahmed R."/>
            <person name="Khan M.M."/>
            <person name="Islam R."/>
            <person name="Rashid M.M."/>
            <person name="Khan S.A."/>
            <person name="Rahman M.S."/>
            <person name="Alam M."/>
            <person name="Yahiya A.S."/>
            <person name="Khan M.S."/>
            <person name="Azam M.S."/>
            <person name="Haque T."/>
            <person name="Lashkar M.Z.H."/>
            <person name="Akhand A.I."/>
            <person name="Morshed G."/>
            <person name="Roy S."/>
            <person name="Uddin K.S."/>
            <person name="Rabeya T."/>
            <person name="Hossain A.S."/>
            <person name="Chowdhury A."/>
            <person name="Snigdha A.R."/>
            <person name="Mortoza M.S."/>
            <person name="Matin S.A."/>
            <person name="Hoque S.M.E."/>
            <person name="Islam M.K."/>
            <person name="Roy D.K."/>
            <person name="Haider R."/>
            <person name="Moosa M.M."/>
            <person name="Elias S.M."/>
            <person name="Hasan A.M."/>
            <person name="Jahan S."/>
            <person name="Shafiuddin M."/>
            <person name="Mahmood N."/>
            <person name="Shommy N.S."/>
        </authorList>
    </citation>
    <scope>NUCLEOTIDE SEQUENCE [LARGE SCALE GENOMIC DNA]</scope>
    <source>
        <strain evidence="15">cv. O-4</strain>
    </source>
</reference>
<feature type="transmembrane region" description="Helical" evidence="12">
    <location>
        <begin position="704"/>
        <end position="724"/>
    </location>
</feature>
<comment type="subcellular location">
    <subcellularLocation>
        <location evidence="1">Cell membrane</location>
        <topology evidence="1">Multi-pass membrane protein</topology>
    </subcellularLocation>
</comment>
<evidence type="ECO:0000259" key="13">
    <source>
        <dbReference type="Pfam" id="PF04535"/>
    </source>
</evidence>
<dbReference type="InterPro" id="IPR044917">
    <property type="entry name" value="PRIMPOL"/>
</dbReference>
<dbReference type="OrthoDB" id="5988181at2759"/>
<dbReference type="PANTHER" id="PTHR31399">
    <property type="entry name" value="DNA-DIRECTED PRIMASE / POLYMERASE PROTEIN"/>
    <property type="match status" value="1"/>
</dbReference>
<dbReference type="STRING" id="93759.A0A1R3H958"/>
<evidence type="ECO:0000256" key="4">
    <source>
        <dbReference type="ARBA" id="ARBA00022692"/>
    </source>
</evidence>
<dbReference type="GO" id="GO:0003887">
    <property type="term" value="F:DNA-directed DNA polymerase activity"/>
    <property type="evidence" value="ECO:0007669"/>
    <property type="project" value="UniProtKB-EC"/>
</dbReference>
<dbReference type="GO" id="GO:0005886">
    <property type="term" value="C:plasma membrane"/>
    <property type="evidence" value="ECO:0007669"/>
    <property type="project" value="UniProtKB-SubCell"/>
</dbReference>
<dbReference type="Proteomes" id="UP000187203">
    <property type="component" value="Unassembled WGS sequence"/>
</dbReference>
<evidence type="ECO:0000256" key="12">
    <source>
        <dbReference type="SAM" id="Phobius"/>
    </source>
</evidence>
<dbReference type="Pfam" id="PF03121">
    <property type="entry name" value="Herpes_UL52"/>
    <property type="match status" value="1"/>
</dbReference>
<gene>
    <name evidence="14" type="ORF">COLO4_30301</name>
</gene>
<protein>
    <recommendedName>
        <fullName evidence="7">DNA-directed primase/polymerase protein</fullName>
        <ecNumber evidence="9">2.7.7.102</ecNumber>
    </recommendedName>
</protein>
<comment type="catalytic activity">
    <reaction evidence="10">
        <text>DNA(n) + a 2'-deoxyribonucleoside 5'-triphosphate = DNA(n+1) + diphosphate</text>
        <dbReference type="Rhea" id="RHEA:22508"/>
        <dbReference type="Rhea" id="RHEA-COMP:17339"/>
        <dbReference type="Rhea" id="RHEA-COMP:17340"/>
        <dbReference type="ChEBI" id="CHEBI:33019"/>
        <dbReference type="ChEBI" id="CHEBI:61560"/>
        <dbReference type="ChEBI" id="CHEBI:173112"/>
        <dbReference type="EC" id="2.7.7.7"/>
    </reaction>
    <physiologicalReaction direction="left-to-right" evidence="10">
        <dbReference type="Rhea" id="RHEA:22509"/>
    </physiologicalReaction>
</comment>
<dbReference type="GO" id="GO:0031297">
    <property type="term" value="P:replication fork processing"/>
    <property type="evidence" value="ECO:0007669"/>
    <property type="project" value="TreeGrafter"/>
</dbReference>
<dbReference type="GO" id="GO:0042276">
    <property type="term" value="P:error-prone translesion synthesis"/>
    <property type="evidence" value="ECO:0007669"/>
    <property type="project" value="InterPro"/>
</dbReference>
<evidence type="ECO:0000256" key="5">
    <source>
        <dbReference type="ARBA" id="ARBA00022989"/>
    </source>
</evidence>
<dbReference type="GO" id="GO:0009411">
    <property type="term" value="P:response to UV"/>
    <property type="evidence" value="ECO:0007669"/>
    <property type="project" value="TreeGrafter"/>
</dbReference>
<dbReference type="AlphaFoldDB" id="A0A1R3H958"/>
<dbReference type="Pfam" id="PF04535">
    <property type="entry name" value="CASP_dom"/>
    <property type="match status" value="1"/>
</dbReference>
<feature type="region of interest" description="Disordered" evidence="11">
    <location>
        <begin position="23"/>
        <end position="56"/>
    </location>
</feature>
<feature type="compositionally biased region" description="Polar residues" evidence="11">
    <location>
        <begin position="33"/>
        <end position="56"/>
    </location>
</feature>
<dbReference type="GO" id="GO:0005759">
    <property type="term" value="C:mitochondrial matrix"/>
    <property type="evidence" value="ECO:0007669"/>
    <property type="project" value="TreeGrafter"/>
</dbReference>
<keyword evidence="3" id="KW-1003">Cell membrane</keyword>
<accession>A0A1R3H958</accession>
<evidence type="ECO:0000256" key="3">
    <source>
        <dbReference type="ARBA" id="ARBA00022475"/>
    </source>
</evidence>
<evidence type="ECO:0000313" key="14">
    <source>
        <dbReference type="EMBL" id="OMO66865.1"/>
    </source>
</evidence>
<evidence type="ECO:0000256" key="6">
    <source>
        <dbReference type="ARBA" id="ARBA00023136"/>
    </source>
</evidence>
<comment type="caution">
    <text evidence="14">The sequence shown here is derived from an EMBL/GenBank/DDBJ whole genome shotgun (WGS) entry which is preliminary data.</text>
</comment>
<dbReference type="PANTHER" id="PTHR31399:SF0">
    <property type="entry name" value="DNA-DIRECTED PRIMASE_POLYMERASE PROTEIN"/>
    <property type="match status" value="1"/>
</dbReference>
<dbReference type="GO" id="GO:0005634">
    <property type="term" value="C:nucleus"/>
    <property type="evidence" value="ECO:0007669"/>
    <property type="project" value="TreeGrafter"/>
</dbReference>